<dbReference type="Gene3D" id="3.40.50.300">
    <property type="entry name" value="P-loop containing nucleotide triphosphate hydrolases"/>
    <property type="match status" value="1"/>
</dbReference>
<dbReference type="Pfam" id="PF01695">
    <property type="entry name" value="IstB_IS21"/>
    <property type="match status" value="1"/>
</dbReference>
<comment type="caution">
    <text evidence="3">The sequence shown here is derived from an EMBL/GenBank/DDBJ whole genome shotgun (WGS) entry which is preliminary data.</text>
</comment>
<dbReference type="GO" id="GO:0005524">
    <property type="term" value="F:ATP binding"/>
    <property type="evidence" value="ECO:0007669"/>
    <property type="project" value="InterPro"/>
</dbReference>
<feature type="domain" description="IstB-like ATP-binding" evidence="2">
    <location>
        <begin position="143"/>
        <end position="253"/>
    </location>
</feature>
<dbReference type="CDD" id="cd00009">
    <property type="entry name" value="AAA"/>
    <property type="match status" value="1"/>
</dbReference>
<reference evidence="3" key="1">
    <citation type="journal article" date="2020" name="mSystems">
        <title>Genome- and Community-Level Interaction Insights into Carbon Utilization and Element Cycling Functions of Hydrothermarchaeota in Hydrothermal Sediment.</title>
        <authorList>
            <person name="Zhou Z."/>
            <person name="Liu Y."/>
            <person name="Xu W."/>
            <person name="Pan J."/>
            <person name="Luo Z.H."/>
            <person name="Li M."/>
        </authorList>
    </citation>
    <scope>NUCLEOTIDE SEQUENCE [LARGE SCALE GENOMIC DNA]</scope>
    <source>
        <strain evidence="3">SpSt-897</strain>
    </source>
</reference>
<name>A0A7C3Z9S6_9BACT</name>
<dbReference type="AlphaFoldDB" id="A0A7C3Z9S6"/>
<feature type="compositionally biased region" description="Low complexity" evidence="1">
    <location>
        <begin position="25"/>
        <end position="37"/>
    </location>
</feature>
<feature type="region of interest" description="Disordered" evidence="1">
    <location>
        <begin position="1"/>
        <end position="42"/>
    </location>
</feature>
<dbReference type="SUPFAM" id="SSF52540">
    <property type="entry name" value="P-loop containing nucleoside triphosphate hydrolases"/>
    <property type="match status" value="1"/>
</dbReference>
<dbReference type="PANTHER" id="PTHR30050">
    <property type="entry name" value="CHROMOSOMAL REPLICATION INITIATOR PROTEIN DNAA"/>
    <property type="match status" value="1"/>
</dbReference>
<organism evidence="3">
    <name type="scientific">Desulfobacca acetoxidans</name>
    <dbReference type="NCBI Taxonomy" id="60893"/>
    <lineage>
        <taxon>Bacteria</taxon>
        <taxon>Pseudomonadati</taxon>
        <taxon>Thermodesulfobacteriota</taxon>
        <taxon>Desulfobaccia</taxon>
        <taxon>Desulfobaccales</taxon>
        <taxon>Desulfobaccaceae</taxon>
        <taxon>Desulfobacca</taxon>
    </lineage>
</organism>
<proteinExistence type="predicted"/>
<dbReference type="EMBL" id="DTMF01000285">
    <property type="protein sequence ID" value="HGF35030.1"/>
    <property type="molecule type" value="Genomic_DNA"/>
</dbReference>
<evidence type="ECO:0000313" key="3">
    <source>
        <dbReference type="EMBL" id="HGF35030.1"/>
    </source>
</evidence>
<evidence type="ECO:0000256" key="1">
    <source>
        <dbReference type="SAM" id="MobiDB-lite"/>
    </source>
</evidence>
<gene>
    <name evidence="3" type="ORF">ENW96_11720</name>
</gene>
<dbReference type="PANTHER" id="PTHR30050:SF4">
    <property type="entry name" value="ATP-BINDING PROTEIN RV3427C IN INSERTION SEQUENCE-RELATED"/>
    <property type="match status" value="1"/>
</dbReference>
<dbReference type="InterPro" id="IPR027417">
    <property type="entry name" value="P-loop_NTPase"/>
</dbReference>
<sequence length="285" mass="31583">MTTTSEAAAMPGEPGQHLRSKERPGGTTSGRTSTSSRFPTQADLELDAEGRARCPDCGEFAIETMLSPFTGNLMKRGPCCESCQEKRDEADKAAREVRARSIAKFRRENIEHLLARVGVPKRYVGCSLGNYQGKIPGFRPAFITGPPGTGKTHLAAAFLREDLLAHGEEHCRFLRTVDLLKAIRDSFGDHSGDSEKRLLDFYGGRVPFLVLDDLGAEKVSDFVLQTLYDLLDRRYGECLDTMITSNLTLEEMAVNYLSHGDRLASRIAGLGPTMVLRGKDRRWQK</sequence>
<dbReference type="GO" id="GO:0006260">
    <property type="term" value="P:DNA replication"/>
    <property type="evidence" value="ECO:0007669"/>
    <property type="project" value="TreeGrafter"/>
</dbReference>
<dbReference type="InterPro" id="IPR002611">
    <property type="entry name" value="IstB_ATP-bd"/>
</dbReference>
<protein>
    <recommendedName>
        <fullName evidence="2">IstB-like ATP-binding domain-containing protein</fullName>
    </recommendedName>
</protein>
<evidence type="ECO:0000259" key="2">
    <source>
        <dbReference type="Pfam" id="PF01695"/>
    </source>
</evidence>
<accession>A0A7C3Z9S6</accession>